<organism evidence="3 4">
    <name type="scientific">Actinospica durhamensis</name>
    <dbReference type="NCBI Taxonomy" id="1508375"/>
    <lineage>
        <taxon>Bacteria</taxon>
        <taxon>Bacillati</taxon>
        <taxon>Actinomycetota</taxon>
        <taxon>Actinomycetes</taxon>
        <taxon>Catenulisporales</taxon>
        <taxon>Actinospicaceae</taxon>
        <taxon>Actinospica</taxon>
    </lineage>
</organism>
<keyword evidence="1" id="KW-1133">Transmembrane helix</keyword>
<dbReference type="Gene3D" id="1.20.144.10">
    <property type="entry name" value="Phosphatidic acid phosphatase type 2/haloperoxidase"/>
    <property type="match status" value="1"/>
</dbReference>
<keyword evidence="4" id="KW-1185">Reference proteome</keyword>
<comment type="caution">
    <text evidence="3">The sequence shown here is derived from an EMBL/GenBank/DDBJ whole genome shotgun (WGS) entry which is preliminary data.</text>
</comment>
<reference evidence="3" key="1">
    <citation type="submission" date="2021-04" db="EMBL/GenBank/DDBJ databases">
        <title>Genome based classification of Actinospica acidithermotolerans sp. nov., an actinobacterium isolated from an Indonesian hot spring.</title>
        <authorList>
            <person name="Kusuma A.B."/>
            <person name="Putra K.E."/>
            <person name="Nafisah S."/>
            <person name="Loh J."/>
            <person name="Nouioui I."/>
            <person name="Goodfellow M."/>
        </authorList>
    </citation>
    <scope>NUCLEOTIDE SEQUENCE</scope>
    <source>
        <strain evidence="3">CSCA 57</strain>
    </source>
</reference>
<dbReference type="SUPFAM" id="SSF48317">
    <property type="entry name" value="Acid phosphatase/Vanadium-dependent haloperoxidase"/>
    <property type="match status" value="1"/>
</dbReference>
<dbReference type="InterPro" id="IPR036938">
    <property type="entry name" value="PAP2/HPO_sf"/>
</dbReference>
<feature type="transmembrane region" description="Helical" evidence="1">
    <location>
        <begin position="21"/>
        <end position="39"/>
    </location>
</feature>
<dbReference type="Proteomes" id="UP000675781">
    <property type="component" value="Unassembled WGS sequence"/>
</dbReference>
<feature type="transmembrane region" description="Helical" evidence="1">
    <location>
        <begin position="136"/>
        <end position="156"/>
    </location>
</feature>
<name>A0A941EJJ6_9ACTN</name>
<dbReference type="Pfam" id="PF01569">
    <property type="entry name" value="PAP2"/>
    <property type="match status" value="1"/>
</dbReference>
<proteinExistence type="predicted"/>
<evidence type="ECO:0000313" key="3">
    <source>
        <dbReference type="EMBL" id="MBR7832727.1"/>
    </source>
</evidence>
<feature type="transmembrane region" description="Helical" evidence="1">
    <location>
        <begin position="231"/>
        <end position="252"/>
    </location>
</feature>
<feature type="transmembrane region" description="Helical" evidence="1">
    <location>
        <begin position="191"/>
        <end position="211"/>
    </location>
</feature>
<keyword evidence="1" id="KW-0812">Transmembrane</keyword>
<dbReference type="EMBL" id="JAGSOG010000015">
    <property type="protein sequence ID" value="MBR7832727.1"/>
    <property type="molecule type" value="Genomic_DNA"/>
</dbReference>
<dbReference type="RefSeq" id="WP_212527252.1">
    <property type="nucleotide sequence ID" value="NZ_JAGSOG010000015.1"/>
</dbReference>
<gene>
    <name evidence="3" type="ORF">KDL01_05615</name>
</gene>
<feature type="domain" description="Phosphatidic acid phosphatase type 2/haloperoxidase" evidence="2">
    <location>
        <begin position="105"/>
        <end position="204"/>
    </location>
</feature>
<protein>
    <submittedName>
        <fullName evidence="3">Phosphatase PAP2 family protein</fullName>
    </submittedName>
</protein>
<evidence type="ECO:0000256" key="1">
    <source>
        <dbReference type="SAM" id="Phobius"/>
    </source>
</evidence>
<keyword evidence="1" id="KW-0472">Membrane</keyword>
<feature type="transmembrane region" description="Helical" evidence="1">
    <location>
        <begin position="67"/>
        <end position="89"/>
    </location>
</feature>
<dbReference type="AlphaFoldDB" id="A0A941EJJ6"/>
<feature type="transmembrane region" description="Helical" evidence="1">
    <location>
        <begin position="96"/>
        <end position="116"/>
    </location>
</feature>
<evidence type="ECO:0000313" key="4">
    <source>
        <dbReference type="Proteomes" id="UP000675781"/>
    </source>
</evidence>
<accession>A0A941EJJ6</accession>
<sequence length="306" mass="31574">MATSTATAAPVATTAVTVRRAAAVAAASAVLLGVVYLVAVRSGVGQRFENAVWVGSGQTAMQRPAQAVGALDLIGTWSVIAAVLVVVGIGLLRRQVALALAGAAVVGASMATTEFLKSTLIRPNLVPGWTDSAGNSFPSGHTTVAMSVMFALILVAPYRFRGLIAFCTAATATEIGALTIVARWHRPSDTLGADLVVLFYAGLAVLVLAAFGRIRPIAARPLEGRPPRGLLTLGPIALGTATAVCGAMLYAALTYYHRVHYAPGYETSQSAFYTGCLIALAGSGLATLALLWLLARLDLTVPESRD</sequence>
<feature type="transmembrane region" description="Helical" evidence="1">
    <location>
        <begin position="163"/>
        <end position="185"/>
    </location>
</feature>
<dbReference type="InterPro" id="IPR000326">
    <property type="entry name" value="PAP2/HPO"/>
</dbReference>
<feature type="transmembrane region" description="Helical" evidence="1">
    <location>
        <begin position="272"/>
        <end position="295"/>
    </location>
</feature>
<evidence type="ECO:0000259" key="2">
    <source>
        <dbReference type="Pfam" id="PF01569"/>
    </source>
</evidence>